<dbReference type="EMBL" id="AGNL01006372">
    <property type="protein sequence ID" value="EJK72102.1"/>
    <property type="molecule type" value="Genomic_DNA"/>
</dbReference>
<sequence>DNMPEPPPIEGEGVAHEEIDFSGLTELDDNEEESSEDSLLSDEKSVQSFSASLSGVDHVSLYELCSEVGLSTHFHPQFHPSEDLMLGEGEQKNKKCSKAASDRQLNAFKACFGSIVSKLAESAQASDTLGQDDFEQFKEFSIKMLENCTESKIQGHKKERLKYVLDLGTTSVFSIWCLSVKAFYLKAPRGKAGKKKRYKSSKVAD</sequence>
<reference evidence="1 2" key="1">
    <citation type="journal article" date="2012" name="Genome Biol.">
        <title>Genome and low-iron response of an oceanic diatom adapted to chronic iron limitation.</title>
        <authorList>
            <person name="Lommer M."/>
            <person name="Specht M."/>
            <person name="Roy A.S."/>
            <person name="Kraemer L."/>
            <person name="Andreson R."/>
            <person name="Gutowska M.A."/>
            <person name="Wolf J."/>
            <person name="Bergner S.V."/>
            <person name="Schilhabel M.B."/>
            <person name="Klostermeier U.C."/>
            <person name="Beiko R.G."/>
            <person name="Rosenstiel P."/>
            <person name="Hippler M."/>
            <person name="Laroche J."/>
        </authorList>
    </citation>
    <scope>NUCLEOTIDE SEQUENCE [LARGE SCALE GENOMIC DNA]</scope>
    <source>
        <strain evidence="1 2">CCMP1005</strain>
    </source>
</reference>
<dbReference type="AlphaFoldDB" id="K0TLS5"/>
<proteinExistence type="predicted"/>
<dbReference type="Proteomes" id="UP000266841">
    <property type="component" value="Unassembled WGS sequence"/>
</dbReference>
<accession>K0TLS5</accession>
<comment type="caution">
    <text evidence="1">The sequence shown here is derived from an EMBL/GenBank/DDBJ whole genome shotgun (WGS) entry which is preliminary data.</text>
</comment>
<protein>
    <submittedName>
        <fullName evidence="1">Uncharacterized protein</fullName>
    </submittedName>
</protein>
<evidence type="ECO:0000313" key="2">
    <source>
        <dbReference type="Proteomes" id="UP000266841"/>
    </source>
</evidence>
<gene>
    <name evidence="1" type="ORF">THAOC_06402</name>
</gene>
<organism evidence="1 2">
    <name type="scientific">Thalassiosira oceanica</name>
    <name type="common">Marine diatom</name>
    <dbReference type="NCBI Taxonomy" id="159749"/>
    <lineage>
        <taxon>Eukaryota</taxon>
        <taxon>Sar</taxon>
        <taxon>Stramenopiles</taxon>
        <taxon>Ochrophyta</taxon>
        <taxon>Bacillariophyta</taxon>
        <taxon>Coscinodiscophyceae</taxon>
        <taxon>Thalassiosirophycidae</taxon>
        <taxon>Thalassiosirales</taxon>
        <taxon>Thalassiosiraceae</taxon>
        <taxon>Thalassiosira</taxon>
    </lineage>
</organism>
<keyword evidence="2" id="KW-1185">Reference proteome</keyword>
<feature type="non-terminal residue" evidence="1">
    <location>
        <position position="1"/>
    </location>
</feature>
<evidence type="ECO:0000313" key="1">
    <source>
        <dbReference type="EMBL" id="EJK72102.1"/>
    </source>
</evidence>
<name>K0TLS5_THAOC</name>